<dbReference type="FunFam" id="3.30.50.10:FF:000001">
    <property type="entry name" value="GATA transcription factor (GATAd)"/>
    <property type="match status" value="1"/>
</dbReference>
<dbReference type="InterPro" id="IPR000679">
    <property type="entry name" value="Znf_GATA"/>
</dbReference>
<dbReference type="SUPFAM" id="SSF57716">
    <property type="entry name" value="Glucocorticoid receptor-like (DNA-binding domain)"/>
    <property type="match status" value="2"/>
</dbReference>
<evidence type="ECO:0000313" key="14">
    <source>
        <dbReference type="Ensembl" id="ENSNMLP00000039390.1"/>
    </source>
</evidence>
<keyword evidence="15" id="KW-1185">Reference proteome</keyword>
<evidence type="ECO:0000256" key="12">
    <source>
        <dbReference type="SAM" id="MobiDB-lite"/>
    </source>
</evidence>
<keyword evidence="9" id="KW-0804">Transcription</keyword>
<dbReference type="PROSITE" id="PS00344">
    <property type="entry name" value="GATA_ZN_FINGER_1"/>
    <property type="match status" value="2"/>
</dbReference>
<evidence type="ECO:0000256" key="4">
    <source>
        <dbReference type="ARBA" id="ARBA00022771"/>
    </source>
</evidence>
<evidence type="ECO:0000256" key="3">
    <source>
        <dbReference type="ARBA" id="ARBA00022737"/>
    </source>
</evidence>
<dbReference type="InterPro" id="IPR013088">
    <property type="entry name" value="Znf_NHR/GATA"/>
</dbReference>
<dbReference type="SMART" id="SM00401">
    <property type="entry name" value="ZnF_GATA"/>
    <property type="match status" value="2"/>
</dbReference>
<evidence type="ECO:0000256" key="10">
    <source>
        <dbReference type="ARBA" id="ARBA00023242"/>
    </source>
</evidence>
<dbReference type="Proteomes" id="UP000694523">
    <property type="component" value="Unplaced"/>
</dbReference>
<name>A0A8C6UUB6_9GOBI</name>
<feature type="zinc finger region" description="GATA-type 2" evidence="11">
    <location>
        <begin position="278"/>
        <end position="302"/>
    </location>
</feature>
<dbReference type="GO" id="GO:0000981">
    <property type="term" value="F:DNA-binding transcription factor activity, RNA polymerase II-specific"/>
    <property type="evidence" value="ECO:0007669"/>
    <property type="project" value="InterPro"/>
</dbReference>
<dbReference type="FunFam" id="3.30.50.10:FF:000032">
    <property type="entry name" value="Transcription factor GATA-3"/>
    <property type="match status" value="1"/>
</dbReference>
<evidence type="ECO:0000256" key="7">
    <source>
        <dbReference type="ARBA" id="ARBA00023125"/>
    </source>
</evidence>
<evidence type="ECO:0000256" key="1">
    <source>
        <dbReference type="ARBA" id="ARBA00004123"/>
    </source>
</evidence>
<comment type="subcellular location">
    <subcellularLocation>
        <location evidence="1">Nucleus</location>
    </subcellularLocation>
</comment>
<dbReference type="Gene3D" id="3.30.50.10">
    <property type="entry name" value="Erythroid Transcription Factor GATA-1, subunit A"/>
    <property type="match status" value="2"/>
</dbReference>
<keyword evidence="2 11" id="KW-0479">Metal-binding</keyword>
<organism evidence="14 15">
    <name type="scientific">Neogobius melanostomus</name>
    <name type="common">round goby</name>
    <dbReference type="NCBI Taxonomy" id="47308"/>
    <lineage>
        <taxon>Eukaryota</taxon>
        <taxon>Metazoa</taxon>
        <taxon>Chordata</taxon>
        <taxon>Craniata</taxon>
        <taxon>Vertebrata</taxon>
        <taxon>Euteleostomi</taxon>
        <taxon>Actinopterygii</taxon>
        <taxon>Neopterygii</taxon>
        <taxon>Teleostei</taxon>
        <taxon>Neoteleostei</taxon>
        <taxon>Acanthomorphata</taxon>
        <taxon>Gobiaria</taxon>
        <taxon>Gobiiformes</taxon>
        <taxon>Gobioidei</taxon>
        <taxon>Gobiidae</taxon>
        <taxon>Benthophilinae</taxon>
        <taxon>Neogobiini</taxon>
        <taxon>Neogobius</taxon>
    </lineage>
</organism>
<dbReference type="GO" id="GO:0045944">
    <property type="term" value="P:positive regulation of transcription by RNA polymerase II"/>
    <property type="evidence" value="ECO:0007669"/>
    <property type="project" value="TreeGrafter"/>
</dbReference>
<accession>A0A8C6UUB6</accession>
<feature type="compositionally biased region" description="Polar residues" evidence="12">
    <location>
        <begin position="114"/>
        <end position="127"/>
    </location>
</feature>
<dbReference type="AlphaFoldDB" id="A0A8C6UUB6"/>
<dbReference type="PANTHER" id="PTHR10071">
    <property type="entry name" value="TRANSCRIPTION FACTOR GATA FAMILY MEMBER"/>
    <property type="match status" value="1"/>
</dbReference>
<keyword evidence="3" id="KW-0677">Repeat</keyword>
<feature type="domain" description="GATA-type" evidence="13">
    <location>
        <begin position="218"/>
        <end position="273"/>
    </location>
</feature>
<dbReference type="Pfam" id="PF00320">
    <property type="entry name" value="GATA"/>
    <property type="match status" value="2"/>
</dbReference>
<dbReference type="InterPro" id="IPR016374">
    <property type="entry name" value="TF_GATA-2/3"/>
</dbReference>
<reference evidence="14" key="2">
    <citation type="submission" date="2025-09" db="UniProtKB">
        <authorList>
            <consortium name="Ensembl"/>
        </authorList>
    </citation>
    <scope>IDENTIFICATION</scope>
</reference>
<keyword evidence="6" id="KW-0805">Transcription regulation</keyword>
<evidence type="ECO:0000256" key="11">
    <source>
        <dbReference type="PIRSR" id="PIRSR003027-1"/>
    </source>
</evidence>
<feature type="region of interest" description="Disordered" evidence="12">
    <location>
        <begin position="1"/>
        <end position="44"/>
    </location>
</feature>
<dbReference type="InterPro" id="IPR039355">
    <property type="entry name" value="Transcription_factor_GATA"/>
</dbReference>
<dbReference type="PROSITE" id="PS50114">
    <property type="entry name" value="GATA_ZN_FINGER_2"/>
    <property type="match status" value="2"/>
</dbReference>
<reference evidence="14" key="1">
    <citation type="submission" date="2025-08" db="UniProtKB">
        <authorList>
            <consortium name="Ensembl"/>
        </authorList>
    </citation>
    <scope>IDENTIFICATION</scope>
</reference>
<keyword evidence="5 11" id="KW-0862">Zinc</keyword>
<protein>
    <submittedName>
        <fullName evidence="14">GATA binding protein 1a</fullName>
    </submittedName>
</protein>
<feature type="region of interest" description="Disordered" evidence="12">
    <location>
        <begin position="114"/>
        <end position="153"/>
    </location>
</feature>
<dbReference type="PRINTS" id="PR00619">
    <property type="entry name" value="GATAZNFINGER"/>
</dbReference>
<proteinExistence type="predicted"/>
<evidence type="ECO:0000313" key="15">
    <source>
        <dbReference type="Proteomes" id="UP000694523"/>
    </source>
</evidence>
<evidence type="ECO:0000256" key="6">
    <source>
        <dbReference type="ARBA" id="ARBA00023015"/>
    </source>
</evidence>
<sequence length="405" mass="44229">MMEDSSEQSHWESPGLLTAEPLSSFSSEGGLLPPGDEGESFFSASDSDYILPSFFNTSRPSSSYRDHNVRQMFPSPALFTNMQMLDGPGSHSLSSIYPPSSGWNSGAISKAQPSVYNPGLPSSYSTSPDKDARDSPQLQDALKAERSSPLGGSVVTSSFLNLTPAAGNTYSPASHHMLNPYSPYMTPSQEYSSGLYSNPAWINPSYSPKMRSKLRVTTPEARECVNCGATATPLWRRDGTGHYLCNACGLYHKMNGQNRPLIRPKKRLIVSKRAGTLCANCHTSTTTLWRRNANGEPVCNACGLYYKLHNVNRPLTMKKEGIQTRNRKVSSKNKKIKKASMIEPYSEIPQMSPLEDYSGPFALGHGTLLTYSHSPHLMSAPSTLHPSGALPYTHHLSSGMVPTLV</sequence>
<dbReference type="PIRSF" id="PIRSF003027">
    <property type="entry name" value="TF_GATA-1/2/3"/>
    <property type="match status" value="1"/>
</dbReference>
<dbReference type="GO" id="GO:0008270">
    <property type="term" value="F:zinc ion binding"/>
    <property type="evidence" value="ECO:0007669"/>
    <property type="project" value="UniProtKB-KW"/>
</dbReference>
<evidence type="ECO:0000259" key="13">
    <source>
        <dbReference type="PROSITE" id="PS50114"/>
    </source>
</evidence>
<evidence type="ECO:0000256" key="2">
    <source>
        <dbReference type="ARBA" id="ARBA00022723"/>
    </source>
</evidence>
<dbReference type="GO" id="GO:0045165">
    <property type="term" value="P:cell fate commitment"/>
    <property type="evidence" value="ECO:0007669"/>
    <property type="project" value="TreeGrafter"/>
</dbReference>
<dbReference type="GO" id="GO:0005634">
    <property type="term" value="C:nucleus"/>
    <property type="evidence" value="ECO:0007669"/>
    <property type="project" value="UniProtKB-SubCell"/>
</dbReference>
<keyword evidence="8" id="KW-0010">Activator</keyword>
<keyword evidence="4 11" id="KW-0863">Zinc-finger</keyword>
<dbReference type="Ensembl" id="ENSNMLT00000043825.1">
    <property type="protein sequence ID" value="ENSNMLP00000039390.1"/>
    <property type="gene ID" value="ENSNMLG00000024238.1"/>
</dbReference>
<evidence type="ECO:0000256" key="8">
    <source>
        <dbReference type="ARBA" id="ARBA00023159"/>
    </source>
</evidence>
<dbReference type="CDD" id="cd00202">
    <property type="entry name" value="ZnF_GATA"/>
    <property type="match status" value="2"/>
</dbReference>
<evidence type="ECO:0000256" key="5">
    <source>
        <dbReference type="ARBA" id="ARBA00022833"/>
    </source>
</evidence>
<feature type="domain" description="GATA-type" evidence="13">
    <location>
        <begin position="272"/>
        <end position="325"/>
    </location>
</feature>
<keyword evidence="7" id="KW-0238">DNA-binding</keyword>
<dbReference type="GO" id="GO:0000978">
    <property type="term" value="F:RNA polymerase II cis-regulatory region sequence-specific DNA binding"/>
    <property type="evidence" value="ECO:0007669"/>
    <property type="project" value="TreeGrafter"/>
</dbReference>
<evidence type="ECO:0000256" key="9">
    <source>
        <dbReference type="ARBA" id="ARBA00023163"/>
    </source>
</evidence>
<dbReference type="GO" id="GO:0000122">
    <property type="term" value="P:negative regulation of transcription by RNA polymerase II"/>
    <property type="evidence" value="ECO:0007669"/>
    <property type="project" value="TreeGrafter"/>
</dbReference>
<dbReference type="PANTHER" id="PTHR10071:SF190">
    <property type="entry name" value="ERYTHROID TRANSCRIPTION FACTOR"/>
    <property type="match status" value="1"/>
</dbReference>
<feature type="zinc finger region" description="GATA-type 1" evidence="11">
    <location>
        <begin position="224"/>
        <end position="248"/>
    </location>
</feature>
<keyword evidence="10" id="KW-0539">Nucleus</keyword>